<comment type="caution">
    <text evidence="1">The sequence shown here is derived from an EMBL/GenBank/DDBJ whole genome shotgun (WGS) entry which is preliminary data.</text>
</comment>
<evidence type="ECO:0000313" key="2">
    <source>
        <dbReference type="Proteomes" id="UP000251314"/>
    </source>
</evidence>
<accession>A0A329R752</accession>
<gene>
    <name evidence="1" type="ORF">PC110_g23802</name>
</gene>
<dbReference type="OrthoDB" id="127652at2759"/>
<name>A0A329R752_9STRA</name>
<reference evidence="1 2" key="1">
    <citation type="submission" date="2018-01" db="EMBL/GenBank/DDBJ databases">
        <title>Draft genome of the strawberry crown rot pathogen Phytophthora cactorum.</title>
        <authorList>
            <person name="Armitage A.D."/>
            <person name="Lysoe E."/>
            <person name="Nellist C.F."/>
            <person name="Harrison R.J."/>
            <person name="Brurberg M.B."/>
        </authorList>
    </citation>
    <scope>NUCLEOTIDE SEQUENCE [LARGE SCALE GENOMIC DNA]</scope>
    <source>
        <strain evidence="1 2">10300</strain>
    </source>
</reference>
<organism evidence="1 2">
    <name type="scientific">Phytophthora cactorum</name>
    <dbReference type="NCBI Taxonomy" id="29920"/>
    <lineage>
        <taxon>Eukaryota</taxon>
        <taxon>Sar</taxon>
        <taxon>Stramenopiles</taxon>
        <taxon>Oomycota</taxon>
        <taxon>Peronosporomycetes</taxon>
        <taxon>Peronosporales</taxon>
        <taxon>Peronosporaceae</taxon>
        <taxon>Phytophthora</taxon>
    </lineage>
</organism>
<evidence type="ECO:0000313" key="1">
    <source>
        <dbReference type="EMBL" id="RAW19756.1"/>
    </source>
</evidence>
<proteinExistence type="predicted"/>
<protein>
    <submittedName>
        <fullName evidence="1">Uncharacterized protein</fullName>
    </submittedName>
</protein>
<feature type="non-terminal residue" evidence="1">
    <location>
        <position position="1"/>
    </location>
</feature>
<dbReference type="Proteomes" id="UP000251314">
    <property type="component" value="Unassembled WGS sequence"/>
</dbReference>
<dbReference type="AlphaFoldDB" id="A0A329R752"/>
<dbReference type="VEuPathDB" id="FungiDB:PC110_g23802"/>
<keyword evidence="2" id="KW-1185">Reference proteome</keyword>
<dbReference type="EMBL" id="MJFZ01004324">
    <property type="protein sequence ID" value="RAW19756.1"/>
    <property type="molecule type" value="Genomic_DNA"/>
</dbReference>
<sequence length="109" mass="12559">SSREKKQSVMTALAMLMEMDTALGACAGSRGAVFSKFRQLLSPAFGVRYKEIGDVVPVRVRTKKTIDDEVREHYSDEDFTLLPVFFTWDQLYTEMQNYVKENELDVREP</sequence>